<evidence type="ECO:0000313" key="2">
    <source>
        <dbReference type="Proteomes" id="UP001162992"/>
    </source>
</evidence>
<evidence type="ECO:0000313" key="1">
    <source>
        <dbReference type="EMBL" id="KAJ7521320.1"/>
    </source>
</evidence>
<name>A0ACC2AUX3_DIPCM</name>
<comment type="caution">
    <text evidence="1">The sequence shown here is derived from an EMBL/GenBank/DDBJ whole genome shotgun (WGS) entry which is preliminary data.</text>
</comment>
<accession>A0ACC2AUX3</accession>
<dbReference type="EMBL" id="CM055110">
    <property type="protein sequence ID" value="KAJ7521320.1"/>
    <property type="molecule type" value="Genomic_DNA"/>
</dbReference>
<keyword evidence="2" id="KW-1185">Reference proteome</keyword>
<proteinExistence type="predicted"/>
<sequence length="468" mass="52987">MAKQGQSFLLLTLLCLAIALCIYSIHNSPISCTQIVKAAIGGPPLITFSAGPCNCSVDYFPSGDKPSVNCNCSSIAPPVCPPAEVIVVEKEPIKEIVREMVKEPCPEKKDPPPVIQNVVKYEPWWAEGKVWHYPVQFPRCSMDACFNYSRCDNMDDLLIYSYDLPNPPVRYFSRINETKWHTNDPDKACLFFVYLDTEGPWPPHPRELPHWNNGLNHVLITFADKWSQKGPPQDSIGNASVLISDIHETIYRPGFDIGITLPGNFHIKELQIVKPFDRKYLLTFRGLRYLGHDGEGVFRSHDSFRAIHNGKDIIVATSCKHFINDLNRQKDPALGAHCDEDEAIYANYTFGDLMNSTFGLVPAGVSPNSYRFVEVLSAGAIPVLIADNYVKPFDTLFEWHRCILQFPSTEMHRVASAVQGMKREEVEKRQQICLDIYRSFRNNDVLLETVVRSLKARFMGVFPNFSVI</sequence>
<dbReference type="Proteomes" id="UP001162992">
    <property type="component" value="Chromosome 19"/>
</dbReference>
<gene>
    <name evidence="1" type="ORF">O6H91_19G047900</name>
</gene>
<organism evidence="1 2">
    <name type="scientific">Diphasiastrum complanatum</name>
    <name type="common">Issler's clubmoss</name>
    <name type="synonym">Lycopodium complanatum</name>
    <dbReference type="NCBI Taxonomy" id="34168"/>
    <lineage>
        <taxon>Eukaryota</taxon>
        <taxon>Viridiplantae</taxon>
        <taxon>Streptophyta</taxon>
        <taxon>Embryophyta</taxon>
        <taxon>Tracheophyta</taxon>
        <taxon>Lycopodiopsida</taxon>
        <taxon>Lycopodiales</taxon>
        <taxon>Lycopodiaceae</taxon>
        <taxon>Lycopodioideae</taxon>
        <taxon>Diphasiastrum</taxon>
    </lineage>
</organism>
<reference evidence="2" key="1">
    <citation type="journal article" date="2024" name="Proc. Natl. Acad. Sci. U.S.A.">
        <title>Extraordinary preservation of gene collinearity over three hundred million years revealed in homosporous lycophytes.</title>
        <authorList>
            <person name="Li C."/>
            <person name="Wickell D."/>
            <person name="Kuo L.Y."/>
            <person name="Chen X."/>
            <person name="Nie B."/>
            <person name="Liao X."/>
            <person name="Peng D."/>
            <person name="Ji J."/>
            <person name="Jenkins J."/>
            <person name="Williams M."/>
            <person name="Shu S."/>
            <person name="Plott C."/>
            <person name="Barry K."/>
            <person name="Rajasekar S."/>
            <person name="Grimwood J."/>
            <person name="Han X."/>
            <person name="Sun S."/>
            <person name="Hou Z."/>
            <person name="He W."/>
            <person name="Dai G."/>
            <person name="Sun C."/>
            <person name="Schmutz J."/>
            <person name="Leebens-Mack J.H."/>
            <person name="Li F.W."/>
            <person name="Wang L."/>
        </authorList>
    </citation>
    <scope>NUCLEOTIDE SEQUENCE [LARGE SCALE GENOMIC DNA]</scope>
    <source>
        <strain evidence="2">cv. PW_Plant_1</strain>
    </source>
</reference>
<protein>
    <submittedName>
        <fullName evidence="1">Uncharacterized protein</fullName>
    </submittedName>
</protein>